<evidence type="ECO:0000256" key="3">
    <source>
        <dbReference type="ARBA" id="ARBA00022723"/>
    </source>
</evidence>
<evidence type="ECO:0000256" key="2">
    <source>
        <dbReference type="ARBA" id="ARBA00008779"/>
    </source>
</evidence>
<dbReference type="InterPro" id="IPR024607">
    <property type="entry name" value="Sulfatase_CS"/>
</dbReference>
<evidence type="ECO:0000256" key="5">
    <source>
        <dbReference type="ARBA" id="ARBA00022837"/>
    </source>
</evidence>
<dbReference type="Pfam" id="PF00884">
    <property type="entry name" value="Sulfatase"/>
    <property type="match status" value="1"/>
</dbReference>
<dbReference type="RefSeq" id="XP_066922423.1">
    <property type="nucleotide sequence ID" value="XM_067066322.1"/>
</dbReference>
<evidence type="ECO:0000256" key="4">
    <source>
        <dbReference type="ARBA" id="ARBA00022801"/>
    </source>
</evidence>
<keyword evidence="6" id="KW-0325">Glycoprotein</keyword>
<keyword evidence="3" id="KW-0479">Metal-binding</keyword>
<keyword evidence="7" id="KW-1133">Transmembrane helix</keyword>
<keyword evidence="11" id="KW-1185">Reference proteome</keyword>
<feature type="transmembrane region" description="Helical" evidence="7">
    <location>
        <begin position="581"/>
        <end position="603"/>
    </location>
</feature>
<proteinExistence type="inferred from homology"/>
<feature type="chain" id="PRO_5029795050" description="Sulfatase N-terminal domain-containing protein" evidence="8">
    <location>
        <begin position="33"/>
        <end position="649"/>
    </location>
</feature>
<feature type="signal peptide" evidence="8">
    <location>
        <begin position="1"/>
        <end position="32"/>
    </location>
</feature>
<comment type="cofactor">
    <cofactor evidence="1">
        <name>Ca(2+)</name>
        <dbReference type="ChEBI" id="CHEBI:29108"/>
    </cofactor>
</comment>
<comment type="similarity">
    <text evidence="2">Belongs to the sulfatase family.</text>
</comment>
<evidence type="ECO:0000256" key="8">
    <source>
        <dbReference type="SAM" id="SignalP"/>
    </source>
</evidence>
<evidence type="ECO:0000313" key="11">
    <source>
        <dbReference type="Proteomes" id="UP000594262"/>
    </source>
</evidence>
<sequence length="649" mass="73400">MEKQSPISEIRSAMQSWLLLLVLLAIIGHIDAKGPNIIYILVDDVGWADFDYNTKGNTSIPTPNIDRIANEGTKLKSHYTHPTCTPSRAALMTGRYALNTGLIFAMFPGSLAGLPDDMPTMPQLLRKAGYSAHMVGKWHLGHSQWKQTPVGRGFESHTGSMLWDLDSFDKSMWLDPWDFYGLDWVEAHENKTFKHSLNETHATKLQTAAAVKKIEEHKEKENPLFLYVSYTAAHSPLQPDPEYEAKCLHIPHLWRRQFCGLVVGLDAGIGQITKAARENVGEDTIIVVSSDNGGSTLFGGLNQPLRSGKLNQFEGGVRVPAFVHDFSGKYTNGSGQEFHHKMQISDWLPTFLSWAGAKDLATNVTFDGIDQSEALKTGSPARNEVLIDVYTSKDSHDKKNMVAYIKGKYKLIQGDIRDPYYYIEPVADHVQSTDPKWFPRVPYEKFARFLDYLFGERKAEMHRASFMNYFLFQAYAKRIGPQTLLFDLENDILEEHNIADEHPEIVKDILETAMAIRNKAPPVSNYFEIYPHHDETIVSGNCTGSGRSSKLCRFIHPWLADDVDLSTVTVVPAERGALIRFIRLILFLASPFIAIAIIIWYICCGRHSLKRILSKRSNNGYEKLLSEKKFDPFAIEKKSAFVEEKKQKL</sequence>
<evidence type="ECO:0000313" key="10">
    <source>
        <dbReference type="EnsemblMetazoa" id="CLYHEMP017963.2"/>
    </source>
</evidence>
<dbReference type="PANTHER" id="PTHR10342">
    <property type="entry name" value="ARYLSULFATASE"/>
    <property type="match status" value="1"/>
</dbReference>
<dbReference type="Gene3D" id="3.40.720.10">
    <property type="entry name" value="Alkaline Phosphatase, subunit A"/>
    <property type="match status" value="1"/>
</dbReference>
<dbReference type="OrthoDB" id="103349at2759"/>
<name>A0A7M5X4V8_9CNID</name>
<evidence type="ECO:0000256" key="6">
    <source>
        <dbReference type="ARBA" id="ARBA00023180"/>
    </source>
</evidence>
<dbReference type="GO" id="GO:0008484">
    <property type="term" value="F:sulfuric ester hydrolase activity"/>
    <property type="evidence" value="ECO:0007669"/>
    <property type="project" value="InterPro"/>
</dbReference>
<dbReference type="InterPro" id="IPR047115">
    <property type="entry name" value="ARSB"/>
</dbReference>
<dbReference type="InterPro" id="IPR000917">
    <property type="entry name" value="Sulfatase_N"/>
</dbReference>
<dbReference type="EnsemblMetazoa" id="CLYHEMT017963.2">
    <property type="protein sequence ID" value="CLYHEMP017963.2"/>
    <property type="gene ID" value="CLYHEMG017963"/>
</dbReference>
<accession>A0A7M5X4V8</accession>
<dbReference type="InterPro" id="IPR017850">
    <property type="entry name" value="Alkaline_phosphatase_core_sf"/>
</dbReference>
<keyword evidence="7" id="KW-0472">Membrane</keyword>
<keyword evidence="5" id="KW-0106">Calcium</keyword>
<keyword evidence="8" id="KW-0732">Signal</keyword>
<organism evidence="10 11">
    <name type="scientific">Clytia hemisphaerica</name>
    <dbReference type="NCBI Taxonomy" id="252671"/>
    <lineage>
        <taxon>Eukaryota</taxon>
        <taxon>Metazoa</taxon>
        <taxon>Cnidaria</taxon>
        <taxon>Hydrozoa</taxon>
        <taxon>Hydroidolina</taxon>
        <taxon>Leptothecata</taxon>
        <taxon>Obeliida</taxon>
        <taxon>Clytiidae</taxon>
        <taxon>Clytia</taxon>
    </lineage>
</organism>
<dbReference type="Proteomes" id="UP000594262">
    <property type="component" value="Unplaced"/>
</dbReference>
<protein>
    <recommendedName>
        <fullName evidence="9">Sulfatase N-terminal domain-containing protein</fullName>
    </recommendedName>
</protein>
<evidence type="ECO:0000256" key="1">
    <source>
        <dbReference type="ARBA" id="ARBA00001913"/>
    </source>
</evidence>
<keyword evidence="4" id="KW-0378">Hydrolase</keyword>
<dbReference type="SUPFAM" id="SSF53649">
    <property type="entry name" value="Alkaline phosphatase-like"/>
    <property type="match status" value="1"/>
</dbReference>
<dbReference type="PANTHER" id="PTHR10342:SF274">
    <property type="entry name" value="ARYLSULFATASE B"/>
    <property type="match status" value="1"/>
</dbReference>
<reference evidence="10" key="1">
    <citation type="submission" date="2021-01" db="UniProtKB">
        <authorList>
            <consortium name="EnsemblMetazoa"/>
        </authorList>
    </citation>
    <scope>IDENTIFICATION</scope>
</reference>
<evidence type="ECO:0000256" key="7">
    <source>
        <dbReference type="SAM" id="Phobius"/>
    </source>
</evidence>
<dbReference type="Gene3D" id="3.30.1120.10">
    <property type="match status" value="1"/>
</dbReference>
<keyword evidence="7" id="KW-0812">Transmembrane</keyword>
<dbReference type="CDD" id="cd16029">
    <property type="entry name" value="4-S"/>
    <property type="match status" value="1"/>
</dbReference>
<dbReference type="AlphaFoldDB" id="A0A7M5X4V8"/>
<dbReference type="RefSeq" id="XP_066922424.1">
    <property type="nucleotide sequence ID" value="XM_067066323.1"/>
</dbReference>
<dbReference type="PROSITE" id="PS00523">
    <property type="entry name" value="SULFATASE_1"/>
    <property type="match status" value="1"/>
</dbReference>
<feature type="domain" description="Sulfatase N-terminal" evidence="9">
    <location>
        <begin position="35"/>
        <end position="357"/>
    </location>
</feature>
<dbReference type="GeneID" id="136809768"/>
<evidence type="ECO:0000259" key="9">
    <source>
        <dbReference type="Pfam" id="PF00884"/>
    </source>
</evidence>
<dbReference type="GO" id="GO:0046872">
    <property type="term" value="F:metal ion binding"/>
    <property type="evidence" value="ECO:0007669"/>
    <property type="project" value="UniProtKB-KW"/>
</dbReference>